<evidence type="ECO:0000256" key="9">
    <source>
        <dbReference type="ARBA" id="ARBA00023239"/>
    </source>
</evidence>
<keyword evidence="7 15" id="KW-0408">Iron</keyword>
<evidence type="ECO:0000256" key="14">
    <source>
        <dbReference type="ARBA" id="ARBA00029490"/>
    </source>
</evidence>
<dbReference type="Proteomes" id="UP000247465">
    <property type="component" value="Chromosome"/>
</dbReference>
<dbReference type="FunFam" id="3.50.30.80:FF:000001">
    <property type="entry name" value="Dihydroxy-acid dehydratase"/>
    <property type="match status" value="1"/>
</dbReference>
<dbReference type="EC" id="4.2.1.9" evidence="14 15"/>
<dbReference type="GO" id="GO:0000287">
    <property type="term" value="F:magnesium ion binding"/>
    <property type="evidence" value="ECO:0007669"/>
    <property type="project" value="UniProtKB-UniRule"/>
</dbReference>
<gene>
    <name evidence="15 18" type="primary">ilvD</name>
    <name evidence="18" type="ORF">DF168_01713</name>
</gene>
<evidence type="ECO:0000256" key="12">
    <source>
        <dbReference type="ARBA" id="ARBA00029436"/>
    </source>
</evidence>
<dbReference type="SUPFAM" id="SSF143975">
    <property type="entry name" value="IlvD/EDD N-terminal domain-like"/>
    <property type="match status" value="1"/>
</dbReference>
<evidence type="ECO:0000256" key="11">
    <source>
        <dbReference type="ARBA" id="ARBA00029304"/>
    </source>
</evidence>
<comment type="function">
    <text evidence="15">Functions in the biosynthesis of branched-chain amino acids. Catalyzes the dehydration of (2R,3R)-2,3-dihydroxy-3-methylpentanoate (2,3-dihydroxy-3-methylvalerate) into 2-oxo-3-methylpentanoate (2-oxo-3-methylvalerate) and of (2R)-2,3-dihydroxy-3-methylbutanoate (2,3-dihydroxyisovalerate) into 2-oxo-3-methylbutanoate (2-oxoisovalerate), the penultimate precursor to L-isoleucine and L-valine, respectively.</text>
</comment>
<dbReference type="GO" id="GO:0051537">
    <property type="term" value="F:2 iron, 2 sulfur cluster binding"/>
    <property type="evidence" value="ECO:0007669"/>
    <property type="project" value="UniProtKB-UniRule"/>
</dbReference>
<feature type="binding site" evidence="15">
    <location>
        <position position="59"/>
    </location>
    <ligand>
        <name>[2Fe-2S] cluster</name>
        <dbReference type="ChEBI" id="CHEBI:190135"/>
    </ligand>
</feature>
<proteinExistence type="inferred from homology"/>
<protein>
    <recommendedName>
        <fullName evidence="14 15">Dihydroxy-acid dehydratase</fullName>
        <shortName evidence="15">DAD</shortName>
        <ecNumber evidence="14 15">4.2.1.9</ecNumber>
    </recommendedName>
</protein>
<feature type="domain" description="Dihydroxy-acid/6-phosphogluconate dehydratase N-terminal" evidence="16">
    <location>
        <begin position="44"/>
        <end position="361"/>
    </location>
</feature>
<keyword evidence="5 15" id="KW-0479">Metal-binding</keyword>
<evidence type="ECO:0000256" key="1">
    <source>
        <dbReference type="ARBA" id="ARBA00001946"/>
    </source>
</evidence>
<sequence>MQTVENKTNIDQRKHSAILVDGDDRAPNRSMLRAVGFKDEDFSKPIIGVASTWSMVTPCNMHIDELASEVREGIDKAGGKGVVFGTITVSDAISMGTVGMRYSLVSREVIADSIETVAGAEGFDGYVAIGGCDKNMPACLMAMGRMNRPAVFVYGGTILPGIHRDKPVDIVSVFEAVGKHAGGEIDNAELTEIEKCSVPGPGSCGGMYTANTMASAIEAMGMSLPDSSAQTAVSNEKRQDSRDAGKAVLNLVKKGIRPRDIMTLEAFENAITVAISLGGSTNSVLHLLAIAHSAEVPLSLDDFTRIGERVPVLADLKPSGKYNMAHLVRIGGLQPLMKILLDHGLLHGDCLTVTGRTLGENLEKVGRYPEDQDIVRSFDNPIKPNSHLRILYGNLSPEGAVAKISGKEGLRFTGNAVIFEGEEQALKAILDGKVKAGNVVVIRSEGPKGAPGMREMLAPTSAIMGRGLGGKVALITDGRFSGGSHGFVVGHITPEAAVGGPIGIIEPGDKITIDAEKNELILEIPEDLMKQRLAAWKAPSPSATRGVLAKYAKLVSSASTGAVTDRDL</sequence>
<keyword evidence="8 15" id="KW-0411">Iron-sulfur</keyword>
<comment type="similarity">
    <text evidence="2 15">Belongs to the IlvD/Edd family.</text>
</comment>
<evidence type="ECO:0000313" key="19">
    <source>
        <dbReference type="Proteomes" id="UP000247465"/>
    </source>
</evidence>
<dbReference type="InterPro" id="IPR037237">
    <property type="entry name" value="IlvD/EDD_N"/>
</dbReference>
<dbReference type="NCBIfam" id="NF002068">
    <property type="entry name" value="PRK00911.1"/>
    <property type="match status" value="1"/>
</dbReference>
<evidence type="ECO:0000313" key="18">
    <source>
        <dbReference type="EMBL" id="AWT60499.1"/>
    </source>
</evidence>
<keyword evidence="3 15" id="KW-0028">Amino-acid biosynthesis</keyword>
<comment type="cofactor">
    <cofactor evidence="1 15">
        <name>Mg(2+)</name>
        <dbReference type="ChEBI" id="CHEBI:18420"/>
    </cofactor>
</comment>
<dbReference type="InterPro" id="IPR050165">
    <property type="entry name" value="DHAD_IlvD/Edd"/>
</dbReference>
<feature type="domain" description="Dihydroxy-acid/6-phosphogluconate dehydratase C-terminal" evidence="17">
    <location>
        <begin position="373"/>
        <end position="562"/>
    </location>
</feature>
<feature type="binding site" evidence="15">
    <location>
        <position position="91"/>
    </location>
    <ligand>
        <name>Mg(2+)</name>
        <dbReference type="ChEBI" id="CHEBI:18420"/>
    </ligand>
</feature>
<feature type="binding site" evidence="15">
    <location>
        <position position="455"/>
    </location>
    <ligand>
        <name>Mg(2+)</name>
        <dbReference type="ChEBI" id="CHEBI:18420"/>
    </ligand>
</feature>
<accession>A0A2Z4ADW1</accession>
<dbReference type="KEGG" id="mtar:DF168_01713"/>
<name>A0A2Z4ADW1_9BACT</name>
<dbReference type="UniPathway" id="UPA00047">
    <property type="reaction ID" value="UER00057"/>
</dbReference>
<evidence type="ECO:0000256" key="7">
    <source>
        <dbReference type="ARBA" id="ARBA00023004"/>
    </source>
</evidence>
<comment type="catalytic activity">
    <reaction evidence="11">
        <text>(2R)-2,3-dihydroxy-3-methylbutanoate = 3-methyl-2-oxobutanoate + H2O</text>
        <dbReference type="Rhea" id="RHEA:24809"/>
        <dbReference type="ChEBI" id="CHEBI:11851"/>
        <dbReference type="ChEBI" id="CHEBI:15377"/>
        <dbReference type="ChEBI" id="CHEBI:49072"/>
        <dbReference type="EC" id="4.2.1.9"/>
    </reaction>
    <physiologicalReaction direction="left-to-right" evidence="11">
        <dbReference type="Rhea" id="RHEA:24810"/>
    </physiologicalReaction>
</comment>
<feature type="binding site" description="via carbamate group" evidence="15">
    <location>
        <position position="134"/>
    </location>
    <ligand>
        <name>Mg(2+)</name>
        <dbReference type="ChEBI" id="CHEBI:18420"/>
    </ligand>
</feature>
<comment type="caution">
    <text evidence="15">Lacks conserved residue(s) required for the propagation of feature annotation.</text>
</comment>
<feature type="modified residue" description="N6-carboxylysine" evidence="15">
    <location>
        <position position="134"/>
    </location>
</feature>
<dbReference type="NCBIfam" id="TIGR00110">
    <property type="entry name" value="ilvD"/>
    <property type="match status" value="1"/>
</dbReference>
<dbReference type="SUPFAM" id="SSF52016">
    <property type="entry name" value="LeuD/IlvD-like"/>
    <property type="match status" value="1"/>
</dbReference>
<dbReference type="InterPro" id="IPR056740">
    <property type="entry name" value="ILV_EDD_C"/>
</dbReference>
<organism evidence="18 19">
    <name type="scientific">Candidatus Moanibacter tarae</name>
    <dbReference type="NCBI Taxonomy" id="2200854"/>
    <lineage>
        <taxon>Bacteria</taxon>
        <taxon>Pseudomonadati</taxon>
        <taxon>Verrucomicrobiota</taxon>
        <taxon>Opitutia</taxon>
        <taxon>Puniceicoccales</taxon>
        <taxon>Puniceicoccales incertae sedis</taxon>
        <taxon>Candidatus Moanibacter</taxon>
    </lineage>
</organism>
<dbReference type="Pfam" id="PF00920">
    <property type="entry name" value="ILVD_EDD_N"/>
    <property type="match status" value="1"/>
</dbReference>
<dbReference type="Pfam" id="PF24877">
    <property type="entry name" value="ILV_EDD_C"/>
    <property type="match status" value="1"/>
</dbReference>
<dbReference type="InterPro" id="IPR020558">
    <property type="entry name" value="DiOHA_6PGluconate_deHydtase_CS"/>
</dbReference>
<dbReference type="UniPathway" id="UPA00049">
    <property type="reaction ID" value="UER00061"/>
</dbReference>
<feature type="binding site" evidence="15">
    <location>
        <position position="133"/>
    </location>
    <ligand>
        <name>Mg(2+)</name>
        <dbReference type="ChEBI" id="CHEBI:18420"/>
    </ligand>
</feature>
<dbReference type="Gene3D" id="3.50.30.80">
    <property type="entry name" value="IlvD/EDD C-terminal domain-like"/>
    <property type="match status" value="1"/>
</dbReference>
<keyword evidence="4 15" id="KW-0001">2Fe-2S</keyword>
<dbReference type="GO" id="GO:0009097">
    <property type="term" value="P:isoleucine biosynthetic process"/>
    <property type="evidence" value="ECO:0007669"/>
    <property type="project" value="UniProtKB-UniRule"/>
</dbReference>
<dbReference type="PROSITE" id="PS00886">
    <property type="entry name" value="ILVD_EDD_1"/>
    <property type="match status" value="1"/>
</dbReference>
<reference evidence="18 19" key="1">
    <citation type="submission" date="2018-06" db="EMBL/GenBank/DDBJ databases">
        <title>Draft Genome Sequence of a Novel Marine Bacterium Related to the Verrucomicrobia.</title>
        <authorList>
            <person name="Vosseberg J."/>
            <person name="Martijn J."/>
            <person name="Ettema T.J.G."/>
        </authorList>
    </citation>
    <scope>NUCLEOTIDE SEQUENCE [LARGE SCALE GENOMIC DNA]</scope>
    <source>
        <strain evidence="18">TARA_B100001123</strain>
    </source>
</reference>
<evidence type="ECO:0000256" key="13">
    <source>
        <dbReference type="ARBA" id="ARBA00029437"/>
    </source>
</evidence>
<dbReference type="InterPro" id="IPR042096">
    <property type="entry name" value="Dihydro-acid_dehy_C"/>
</dbReference>
<dbReference type="AlphaFoldDB" id="A0A2Z4ADW1"/>
<dbReference type="PANTHER" id="PTHR21000">
    <property type="entry name" value="DIHYDROXY-ACID DEHYDRATASE DAD"/>
    <property type="match status" value="1"/>
</dbReference>
<dbReference type="PANTHER" id="PTHR21000:SF5">
    <property type="entry name" value="DIHYDROXY-ACID DEHYDRATASE, MITOCHONDRIAL"/>
    <property type="match status" value="1"/>
</dbReference>
<comment type="cofactor">
    <cofactor evidence="15">
        <name>[2Fe-2S] cluster</name>
        <dbReference type="ChEBI" id="CHEBI:190135"/>
    </cofactor>
    <text evidence="15">Binds 1 [2Fe-2S] cluster per subunit. This cluster acts as a Lewis acid cofactor.</text>
</comment>
<dbReference type="EMBL" id="CP029803">
    <property type="protein sequence ID" value="AWT60499.1"/>
    <property type="molecule type" value="Genomic_DNA"/>
</dbReference>
<comment type="catalytic activity">
    <reaction evidence="15">
        <text>(2R,3R)-2,3-dihydroxy-3-methylpentanoate = (S)-3-methyl-2-oxopentanoate + H2O</text>
        <dbReference type="Rhea" id="RHEA:27694"/>
        <dbReference type="ChEBI" id="CHEBI:15377"/>
        <dbReference type="ChEBI" id="CHEBI:35146"/>
        <dbReference type="ChEBI" id="CHEBI:49258"/>
        <dbReference type="EC" id="4.2.1.9"/>
    </reaction>
</comment>
<evidence type="ECO:0000256" key="4">
    <source>
        <dbReference type="ARBA" id="ARBA00022714"/>
    </source>
</evidence>
<dbReference type="GO" id="GO:0009099">
    <property type="term" value="P:L-valine biosynthetic process"/>
    <property type="evidence" value="ECO:0007669"/>
    <property type="project" value="UniProtKB-UniRule"/>
</dbReference>
<evidence type="ECO:0000256" key="15">
    <source>
        <dbReference type="HAMAP-Rule" id="MF_00012"/>
    </source>
</evidence>
<feature type="active site" description="Proton acceptor" evidence="15">
    <location>
        <position position="481"/>
    </location>
</feature>
<keyword evidence="6 15" id="KW-0460">Magnesium</keyword>
<comment type="pathway">
    <text evidence="13 15">Amino-acid biosynthesis; L-isoleucine biosynthesis; L-isoleucine from 2-oxobutanoate: step 3/4.</text>
</comment>
<dbReference type="InterPro" id="IPR000581">
    <property type="entry name" value="ILV_EDD_N"/>
</dbReference>
<evidence type="ECO:0000256" key="3">
    <source>
        <dbReference type="ARBA" id="ARBA00022605"/>
    </source>
</evidence>
<dbReference type="GO" id="GO:0004160">
    <property type="term" value="F:dihydroxy-acid dehydratase activity"/>
    <property type="evidence" value="ECO:0007669"/>
    <property type="project" value="UniProtKB-UniRule"/>
</dbReference>
<dbReference type="InterPro" id="IPR004404">
    <property type="entry name" value="DihydroxyA_deHydtase"/>
</dbReference>
<keyword evidence="10 15" id="KW-0100">Branched-chain amino acid biosynthesis</keyword>
<evidence type="ECO:0000256" key="2">
    <source>
        <dbReference type="ARBA" id="ARBA00006486"/>
    </source>
</evidence>
<evidence type="ECO:0000256" key="8">
    <source>
        <dbReference type="ARBA" id="ARBA00023014"/>
    </source>
</evidence>
<evidence type="ECO:0000259" key="17">
    <source>
        <dbReference type="Pfam" id="PF24877"/>
    </source>
</evidence>
<evidence type="ECO:0000256" key="10">
    <source>
        <dbReference type="ARBA" id="ARBA00023304"/>
    </source>
</evidence>
<comment type="subunit">
    <text evidence="15">Homodimer.</text>
</comment>
<dbReference type="HAMAP" id="MF_00012">
    <property type="entry name" value="IlvD"/>
    <property type="match status" value="1"/>
</dbReference>
<evidence type="ECO:0000256" key="6">
    <source>
        <dbReference type="ARBA" id="ARBA00022842"/>
    </source>
</evidence>
<keyword evidence="9 15" id="KW-0456">Lyase</keyword>
<evidence type="ECO:0000256" key="5">
    <source>
        <dbReference type="ARBA" id="ARBA00022723"/>
    </source>
</evidence>
<dbReference type="PROSITE" id="PS00887">
    <property type="entry name" value="ILVD_EDD_2"/>
    <property type="match status" value="1"/>
</dbReference>
<evidence type="ECO:0000259" key="16">
    <source>
        <dbReference type="Pfam" id="PF00920"/>
    </source>
</evidence>
<comment type="pathway">
    <text evidence="12 15">Amino-acid biosynthesis; L-valine biosynthesis; L-valine from pyruvate: step 3/4.</text>
</comment>